<dbReference type="AlphaFoldDB" id="A0AAW9KBW3"/>
<organism evidence="1 2">
    <name type="scientific">Carnobacterium maltaromaticum</name>
    <name type="common">Carnobacterium piscicola</name>
    <dbReference type="NCBI Taxonomy" id="2751"/>
    <lineage>
        <taxon>Bacteria</taxon>
        <taxon>Bacillati</taxon>
        <taxon>Bacillota</taxon>
        <taxon>Bacilli</taxon>
        <taxon>Lactobacillales</taxon>
        <taxon>Carnobacteriaceae</taxon>
        <taxon>Carnobacterium</taxon>
    </lineage>
</organism>
<proteinExistence type="predicted"/>
<gene>
    <name evidence="1" type="ORF">RAK27_18455</name>
</gene>
<reference evidence="1" key="1">
    <citation type="submission" date="2023-08" db="EMBL/GenBank/DDBJ databases">
        <title>Genomic characterization of piscicolin 126 produced by Carnobacterium maltaromaticum CM22 strain isolated from salmon (Salmo salar).</title>
        <authorList>
            <person name="Gonzalez-Gragera E."/>
            <person name="Garcia-Lopez J.D."/>
            <person name="Teso-Perez C."/>
            <person name="Gimenez-Hernandez I."/>
            <person name="Peralta-Sanchez J.M."/>
            <person name="Valdivia E."/>
            <person name="Montalban-Lopez M."/>
            <person name="Martin-Platero A.M."/>
            <person name="Banos A."/>
            <person name="Martinez-Bueno M."/>
        </authorList>
    </citation>
    <scope>NUCLEOTIDE SEQUENCE</scope>
    <source>
        <strain evidence="1">CM22</strain>
    </source>
</reference>
<accession>A0AAW9KBW3</accession>
<dbReference type="EMBL" id="JAVBVO010000024">
    <property type="protein sequence ID" value="MDZ5760626.1"/>
    <property type="molecule type" value="Genomic_DNA"/>
</dbReference>
<name>A0AAW9KBW3_CARML</name>
<evidence type="ECO:0000313" key="1">
    <source>
        <dbReference type="EMBL" id="MDZ5760626.1"/>
    </source>
</evidence>
<sequence length="106" mass="12052">MNSISIAARVTSEMTWKEESPFVQFQINFVDGSYNCLLHENKLKPNSKIEKGCTIQLDATVLDSNELLISYYILIPEDKKIPGQTTNFGKIFNAAGEEIKEDKFIF</sequence>
<dbReference type="RefSeq" id="WP_322809795.1">
    <property type="nucleotide sequence ID" value="NZ_JAVBVO010000024.1"/>
</dbReference>
<protein>
    <submittedName>
        <fullName evidence="1">Uncharacterized protein</fullName>
    </submittedName>
</protein>
<comment type="caution">
    <text evidence="1">The sequence shown here is derived from an EMBL/GenBank/DDBJ whole genome shotgun (WGS) entry which is preliminary data.</text>
</comment>
<evidence type="ECO:0000313" key="2">
    <source>
        <dbReference type="Proteomes" id="UP001290462"/>
    </source>
</evidence>
<dbReference type="Proteomes" id="UP001290462">
    <property type="component" value="Unassembled WGS sequence"/>
</dbReference>